<dbReference type="OrthoDB" id="9778595at2"/>
<dbReference type="EC" id="2.7.1.180" evidence="2"/>
<comment type="caution">
    <text evidence="11">The sequence shown here is derived from an EMBL/GenBank/DDBJ whole genome shotgun (WGS) entry which is preliminary data.</text>
</comment>
<evidence type="ECO:0000256" key="8">
    <source>
        <dbReference type="ARBA" id="ARBA00022842"/>
    </source>
</evidence>
<dbReference type="InterPro" id="IPR024932">
    <property type="entry name" value="ApbE"/>
</dbReference>
<reference evidence="11 12" key="1">
    <citation type="journal article" date="2015" name="Genome Announc.">
        <title>Expanding the biotechnology potential of lactobacilli through comparative genomics of 213 strains and associated genera.</title>
        <authorList>
            <person name="Sun Z."/>
            <person name="Harris H.M."/>
            <person name="McCann A."/>
            <person name="Guo C."/>
            <person name="Argimon S."/>
            <person name="Zhang W."/>
            <person name="Yang X."/>
            <person name="Jeffery I.B."/>
            <person name="Cooney J.C."/>
            <person name="Kagawa T.F."/>
            <person name="Liu W."/>
            <person name="Song Y."/>
            <person name="Salvetti E."/>
            <person name="Wrobel A."/>
            <person name="Rasinkangas P."/>
            <person name="Parkhill J."/>
            <person name="Rea M.C."/>
            <person name="O'Sullivan O."/>
            <person name="Ritari J."/>
            <person name="Douillard F.P."/>
            <person name="Paul Ross R."/>
            <person name="Yang R."/>
            <person name="Briner A.E."/>
            <person name="Felis G.E."/>
            <person name="de Vos W.M."/>
            <person name="Barrangou R."/>
            <person name="Klaenhammer T.R."/>
            <person name="Caufield P.W."/>
            <person name="Cui Y."/>
            <person name="Zhang H."/>
            <person name="O'Toole P.W."/>
        </authorList>
    </citation>
    <scope>NUCLEOTIDE SEQUENCE [LARGE SCALE GENOMIC DNA]</scope>
    <source>
        <strain evidence="11 12">DSM 5007</strain>
    </source>
</reference>
<protein>
    <recommendedName>
        <fullName evidence="3">FAD:protein FMN transferase</fullName>
        <ecNumber evidence="2">2.7.1.180</ecNumber>
    </recommendedName>
    <alternativeName>
        <fullName evidence="9">Flavin transferase</fullName>
    </alternativeName>
</protein>
<keyword evidence="7" id="KW-0274">FAD</keyword>
<keyword evidence="11" id="KW-0449">Lipoprotein</keyword>
<evidence type="ECO:0000256" key="6">
    <source>
        <dbReference type="ARBA" id="ARBA00022723"/>
    </source>
</evidence>
<organism evidence="11 12">
    <name type="scientific">Paucilactobacillus suebicus DSM 5007 = KCTC 3549</name>
    <dbReference type="NCBI Taxonomy" id="1423807"/>
    <lineage>
        <taxon>Bacteria</taxon>
        <taxon>Bacillati</taxon>
        <taxon>Bacillota</taxon>
        <taxon>Bacilli</taxon>
        <taxon>Lactobacillales</taxon>
        <taxon>Lactobacillaceae</taxon>
        <taxon>Paucilactobacillus</taxon>
    </lineage>
</organism>
<sequence>MEKIINKTIESMEMPFTVSIVIDDDINFSYSSFEAVKKRIEGFLNQVDRDFSPFKKNSLVCKYQRGELSNLAFTPQFQAIFAYSMDAYDTTQGAFDPFFNHHYDPTGIVKGWAIQEAFHQFLQPLIDSNQIVAAAINGAGDIQMAVNSQSDYIWDVGIENPTNVTQLCWHYQLRNGAIATSGVSKRGAHIIRQTNNSLVQATVVANNLMDADVYATTAISMGQLRFKKFAVIQGINGLMIDNRQNLIELKGEFSYA</sequence>
<dbReference type="Gene3D" id="3.10.520.10">
    <property type="entry name" value="ApbE-like domains"/>
    <property type="match status" value="2"/>
</dbReference>
<dbReference type="GO" id="GO:0046872">
    <property type="term" value="F:metal ion binding"/>
    <property type="evidence" value="ECO:0007669"/>
    <property type="project" value="UniProtKB-KW"/>
</dbReference>
<keyword evidence="5" id="KW-0808">Transferase</keyword>
<evidence type="ECO:0000313" key="11">
    <source>
        <dbReference type="EMBL" id="KRM12320.1"/>
    </source>
</evidence>
<dbReference type="PANTHER" id="PTHR30040">
    <property type="entry name" value="THIAMINE BIOSYNTHESIS LIPOPROTEIN APBE"/>
    <property type="match status" value="1"/>
</dbReference>
<keyword evidence="4" id="KW-0285">Flavoprotein</keyword>
<keyword evidence="6" id="KW-0479">Metal-binding</keyword>
<proteinExistence type="predicted"/>
<name>A0A0R1W383_9LACO</name>
<dbReference type="eggNOG" id="COG1477">
    <property type="taxonomic scope" value="Bacteria"/>
</dbReference>
<dbReference type="PANTHER" id="PTHR30040:SF2">
    <property type="entry name" value="FAD:PROTEIN FMN TRANSFERASE"/>
    <property type="match status" value="1"/>
</dbReference>
<dbReference type="AlphaFoldDB" id="A0A0R1W383"/>
<dbReference type="STRING" id="1423807.FD16_GL002505"/>
<comment type="cofactor">
    <cofactor evidence="1">
        <name>Mg(2+)</name>
        <dbReference type="ChEBI" id="CHEBI:18420"/>
    </cofactor>
</comment>
<dbReference type="Pfam" id="PF02424">
    <property type="entry name" value="ApbE"/>
    <property type="match status" value="1"/>
</dbReference>
<dbReference type="SUPFAM" id="SSF143631">
    <property type="entry name" value="ApbE-like"/>
    <property type="match status" value="1"/>
</dbReference>
<dbReference type="InterPro" id="IPR003374">
    <property type="entry name" value="ApbE-like_sf"/>
</dbReference>
<dbReference type="EMBL" id="AZGF01000009">
    <property type="protein sequence ID" value="KRM12320.1"/>
    <property type="molecule type" value="Genomic_DNA"/>
</dbReference>
<evidence type="ECO:0000256" key="7">
    <source>
        <dbReference type="ARBA" id="ARBA00022827"/>
    </source>
</evidence>
<evidence type="ECO:0000256" key="4">
    <source>
        <dbReference type="ARBA" id="ARBA00022630"/>
    </source>
</evidence>
<keyword evidence="12" id="KW-1185">Reference proteome</keyword>
<dbReference type="Proteomes" id="UP000051820">
    <property type="component" value="Unassembled WGS sequence"/>
</dbReference>
<gene>
    <name evidence="11" type="ORF">FD16_GL002505</name>
</gene>
<evidence type="ECO:0000256" key="2">
    <source>
        <dbReference type="ARBA" id="ARBA00011955"/>
    </source>
</evidence>
<dbReference type="GO" id="GO:0016740">
    <property type="term" value="F:transferase activity"/>
    <property type="evidence" value="ECO:0007669"/>
    <property type="project" value="UniProtKB-KW"/>
</dbReference>
<evidence type="ECO:0000256" key="10">
    <source>
        <dbReference type="ARBA" id="ARBA00048540"/>
    </source>
</evidence>
<evidence type="ECO:0000256" key="3">
    <source>
        <dbReference type="ARBA" id="ARBA00016337"/>
    </source>
</evidence>
<evidence type="ECO:0000256" key="9">
    <source>
        <dbReference type="ARBA" id="ARBA00031306"/>
    </source>
</evidence>
<evidence type="ECO:0000256" key="1">
    <source>
        <dbReference type="ARBA" id="ARBA00001946"/>
    </source>
</evidence>
<keyword evidence="8" id="KW-0460">Magnesium</keyword>
<dbReference type="RefSeq" id="WP_010621837.1">
    <property type="nucleotide sequence ID" value="NZ_AZGF01000009.1"/>
</dbReference>
<dbReference type="PATRIC" id="fig|1423807.3.peg.2589"/>
<accession>A0A0R1W383</accession>
<evidence type="ECO:0000256" key="5">
    <source>
        <dbReference type="ARBA" id="ARBA00022679"/>
    </source>
</evidence>
<evidence type="ECO:0000313" key="12">
    <source>
        <dbReference type="Proteomes" id="UP000051820"/>
    </source>
</evidence>
<comment type="catalytic activity">
    <reaction evidence="10">
        <text>L-threonyl-[protein] + FAD = FMN-L-threonyl-[protein] + AMP + H(+)</text>
        <dbReference type="Rhea" id="RHEA:36847"/>
        <dbReference type="Rhea" id="RHEA-COMP:11060"/>
        <dbReference type="Rhea" id="RHEA-COMP:11061"/>
        <dbReference type="ChEBI" id="CHEBI:15378"/>
        <dbReference type="ChEBI" id="CHEBI:30013"/>
        <dbReference type="ChEBI" id="CHEBI:57692"/>
        <dbReference type="ChEBI" id="CHEBI:74257"/>
        <dbReference type="ChEBI" id="CHEBI:456215"/>
        <dbReference type="EC" id="2.7.1.180"/>
    </reaction>
</comment>